<feature type="compositionally biased region" description="Low complexity" evidence="16">
    <location>
        <begin position="82"/>
        <end position="97"/>
    </location>
</feature>
<dbReference type="GO" id="GO:0004842">
    <property type="term" value="F:ubiquitin-protein transferase activity"/>
    <property type="evidence" value="ECO:0007669"/>
    <property type="project" value="Ensembl"/>
</dbReference>
<dbReference type="SUPFAM" id="SSF54695">
    <property type="entry name" value="POZ domain"/>
    <property type="match status" value="1"/>
</dbReference>
<protein>
    <recommendedName>
        <fullName evidence="13">Kelch-like protein 42</fullName>
    </recommendedName>
    <alternativeName>
        <fullName evidence="14">Cullin-3-binding protein 9</fullName>
    </alternativeName>
    <alternativeName>
        <fullName evidence="15">Kelch domain-containing protein 5</fullName>
    </alternativeName>
</protein>
<keyword evidence="5" id="KW-0132">Cell division</keyword>
<keyword evidence="10" id="KW-0131">Cell cycle</keyword>
<evidence type="ECO:0000256" key="14">
    <source>
        <dbReference type="ARBA" id="ARBA00075339"/>
    </source>
</evidence>
<feature type="compositionally biased region" description="Basic and acidic residues" evidence="16">
    <location>
        <begin position="197"/>
        <end position="209"/>
    </location>
</feature>
<organism evidence="18">
    <name type="scientific">Mustela putorius furo</name>
    <name type="common">European domestic ferret</name>
    <name type="synonym">Mustela furo</name>
    <dbReference type="NCBI Taxonomy" id="9669"/>
    <lineage>
        <taxon>Eukaryota</taxon>
        <taxon>Metazoa</taxon>
        <taxon>Chordata</taxon>
        <taxon>Craniata</taxon>
        <taxon>Vertebrata</taxon>
        <taxon>Euteleostomi</taxon>
        <taxon>Mammalia</taxon>
        <taxon>Eutheria</taxon>
        <taxon>Laurasiatheria</taxon>
        <taxon>Carnivora</taxon>
        <taxon>Caniformia</taxon>
        <taxon>Musteloidea</taxon>
        <taxon>Mustelidae</taxon>
        <taxon>Mustelinae</taxon>
        <taxon>Mustela</taxon>
    </lineage>
</organism>
<dbReference type="InterPro" id="IPR052392">
    <property type="entry name" value="Kelch-BTB_domain-containing"/>
</dbReference>
<dbReference type="FunFam" id="3.30.710.10:FF:000079">
    <property type="entry name" value="Kelch-like family, member 42"/>
    <property type="match status" value="1"/>
</dbReference>
<dbReference type="Gene3D" id="2.120.10.80">
    <property type="entry name" value="Kelch-type beta propeller"/>
    <property type="match status" value="1"/>
</dbReference>
<dbReference type="EMBL" id="AEYP01039603">
    <property type="status" value="NOT_ANNOTATED_CDS"/>
    <property type="molecule type" value="Genomic_DNA"/>
</dbReference>
<dbReference type="GO" id="GO:0032886">
    <property type="term" value="P:regulation of microtubule-based process"/>
    <property type="evidence" value="ECO:0007669"/>
    <property type="project" value="Ensembl"/>
</dbReference>
<dbReference type="Pfam" id="PF24981">
    <property type="entry name" value="Beta-prop_ATRN-LZTR1"/>
    <property type="match status" value="1"/>
</dbReference>
<keyword evidence="3" id="KW-0880">Kelch repeat</keyword>
<dbReference type="CDD" id="cd18319">
    <property type="entry name" value="BTB_POZ_KLHL42"/>
    <property type="match status" value="1"/>
</dbReference>
<dbReference type="Ensembl" id="ENSMPUT00000011043.1">
    <property type="protein sequence ID" value="ENSMPUP00000010862.1"/>
    <property type="gene ID" value="ENSMPUG00000010950.1"/>
</dbReference>
<dbReference type="SMART" id="SM00612">
    <property type="entry name" value="Kelch"/>
    <property type="match status" value="3"/>
</dbReference>
<dbReference type="PROSITE" id="PS50097">
    <property type="entry name" value="BTB"/>
    <property type="match status" value="1"/>
</dbReference>
<evidence type="ECO:0000256" key="15">
    <source>
        <dbReference type="ARBA" id="ARBA00080959"/>
    </source>
</evidence>
<dbReference type="GeneTree" id="ENSGT00940000160124"/>
<dbReference type="AlphaFoldDB" id="M3YHQ5"/>
<dbReference type="EMBL" id="AEYP01039602">
    <property type="status" value="NOT_ANNOTATED_CDS"/>
    <property type="molecule type" value="Genomic_DNA"/>
</dbReference>
<comment type="function">
    <text evidence="11">Substrate-specific adapter of a BCR (BTB-CUL3-RBX1) E3 ubiquitin-protein ligase complex required for mitotic progression and cytokinesis. The BCR(KLHL42) E3 ubiquitin ligase complex mediates the ubiquitination and subsequent degradation of KATNA1. Involved in microtubule dynamics throughout mitosis.</text>
</comment>
<dbReference type="CDD" id="cd18478">
    <property type="entry name" value="BACK_KLHL42_KLHDC5"/>
    <property type="match status" value="1"/>
</dbReference>
<dbReference type="RefSeq" id="XP_004755747.2">
    <property type="nucleotide sequence ID" value="XM_004755690.3"/>
</dbReference>
<dbReference type="STRING" id="9669.ENSMPUP00000010862"/>
<dbReference type="InterPro" id="IPR015915">
    <property type="entry name" value="Kelch-typ_b-propeller"/>
</dbReference>
<evidence type="ECO:0000256" key="8">
    <source>
        <dbReference type="ARBA" id="ARBA00022786"/>
    </source>
</evidence>
<dbReference type="HOGENOM" id="CLU_021248_1_0_1"/>
<dbReference type="eggNOG" id="KOG1072">
    <property type="taxonomic scope" value="Eukaryota"/>
</dbReference>
<dbReference type="GO" id="GO:0005819">
    <property type="term" value="C:spindle"/>
    <property type="evidence" value="ECO:0007669"/>
    <property type="project" value="UniProtKB-SubCell"/>
</dbReference>
<keyword evidence="8" id="KW-0833">Ubl conjugation pathway</keyword>
<proteinExistence type="predicted"/>
<evidence type="ECO:0000256" key="7">
    <source>
        <dbReference type="ARBA" id="ARBA00022776"/>
    </source>
</evidence>
<dbReference type="InterPro" id="IPR006652">
    <property type="entry name" value="Kelch_1"/>
</dbReference>
<evidence type="ECO:0000256" key="16">
    <source>
        <dbReference type="SAM" id="MobiDB-lite"/>
    </source>
</evidence>
<dbReference type="Gene3D" id="3.30.710.10">
    <property type="entry name" value="Potassium Channel Kv1.1, Chain A"/>
    <property type="match status" value="1"/>
</dbReference>
<sequence>MGDPRCDVILTPRTPDSHHPGPPTPVSSSLLCLPARKAARKKQRTGFTSPPVPLPTRASLRSPQAAEPLRRACGGGCGDGAAAGAPGAAAAAPGPAALPESRIGSQVWRAAGVLRAEVRSEAWQEAAGWGLGSPRRRTRPGQPGRGRRPPPDARRAATRPFLALRQSRPAGRPLRGSEAEPPPPGPGGGAASGAPPRPREAGRTRERAAARRLPPPPRRHPSARPTRNPASAWGRGGERAELAGTPAAPGPPAMSAEEMVQIRLEDRCYPVSKRKLIEQSDYFRALYRSGMREALSQEAGGPEVQQLRGLSAPGLRLVLDFINAGGAREGWLLGPQAEKGGGVEEEEEMDEVSLLAELVEAASFLQVTSLLQLLLSQVRLTNCLELYRLAQVYGLPDLQEACLRFMVVHFHEVLCKPQFHLLGAPPQAPGDVSLKQRLREARLTGTPVLVALGDFLGGPLAPHPYQGEPPSMLRYEEMTERWFPLANNLPPDLVNVRGYGSAILDNYLFIVGGYRITSQEISAAHSYNPSTNEWLQVASMNQKRSNFKLVAVNSKLYAIGGQAVSNVECYNPEQDAWNFVAPLPNPLAEFSACECKGKIYVIGGYTTRDRNMNILQYCPSADIWTLFETCDVHIRKQQMVSVEETIYIVGGCLHELGPNRRSSQSEDMLTVQSYNTVTRQWLYLKENTSKSGLNLTCALHNDGIYIMSRDVTLSTSLEHRVFLKYNIFSDSWEAFRRFPAFGHNLLVSSLYLPNKAET</sequence>
<dbReference type="InterPro" id="IPR056737">
    <property type="entry name" value="Beta-prop_ATRN-MKLN-like"/>
</dbReference>
<feature type="region of interest" description="Disordered" evidence="16">
    <location>
        <begin position="1"/>
        <end position="99"/>
    </location>
</feature>
<dbReference type="OrthoDB" id="45365at2759"/>
<dbReference type="PANTHER" id="PTHR46375">
    <property type="entry name" value="KELCH REPEAT AND BTB DOMAIN-CONTAINING PROTEIN 13-RELATED"/>
    <property type="match status" value="1"/>
</dbReference>
<comment type="subunit">
    <text evidence="12">Component of the BCR(KLHL42) E3 ubiquitin ligase complex, at least composed of CUL3 and KLHL42. Interacts (via the BTB domain) with CUL3. Interacts (via the kelch domains) with KATNA1.</text>
</comment>
<dbReference type="InterPro" id="IPR044727">
    <property type="entry name" value="KLHL42_BACK"/>
</dbReference>
<feature type="domain" description="BTB" evidence="17">
    <location>
        <begin position="258"/>
        <end position="325"/>
    </location>
</feature>
<evidence type="ECO:0000256" key="4">
    <source>
        <dbReference type="ARBA" id="ARBA00022490"/>
    </source>
</evidence>
<evidence type="ECO:0000256" key="2">
    <source>
        <dbReference type="ARBA" id="ARBA00004906"/>
    </source>
</evidence>
<dbReference type="GO" id="GO:0000209">
    <property type="term" value="P:protein polyubiquitination"/>
    <property type="evidence" value="ECO:0007669"/>
    <property type="project" value="Ensembl"/>
</dbReference>
<evidence type="ECO:0000259" key="17">
    <source>
        <dbReference type="PROSITE" id="PS50097"/>
    </source>
</evidence>
<dbReference type="Pfam" id="PF07707">
    <property type="entry name" value="BACK"/>
    <property type="match status" value="1"/>
</dbReference>
<dbReference type="FunFam" id="2.120.10.80:FF:000048">
    <property type="entry name" value="Kelch-like family, member 42"/>
    <property type="match status" value="1"/>
</dbReference>
<dbReference type="OMA" id="SDTWTVF"/>
<dbReference type="InterPro" id="IPR011333">
    <property type="entry name" value="SKP1/BTB/POZ_sf"/>
</dbReference>
<evidence type="ECO:0000256" key="9">
    <source>
        <dbReference type="ARBA" id="ARBA00023212"/>
    </source>
</evidence>
<evidence type="ECO:0000313" key="18">
    <source>
        <dbReference type="Ensembl" id="ENSMPUP00000010862.1"/>
    </source>
</evidence>
<accession>M3YHQ5</accession>
<keyword evidence="7" id="KW-0498">Mitosis</keyword>
<evidence type="ECO:0000256" key="1">
    <source>
        <dbReference type="ARBA" id="ARBA00004186"/>
    </source>
</evidence>
<dbReference type="InterPro" id="IPR000210">
    <property type="entry name" value="BTB/POZ_dom"/>
</dbReference>
<evidence type="ECO:0000256" key="12">
    <source>
        <dbReference type="ARBA" id="ARBA00063170"/>
    </source>
</evidence>
<evidence type="ECO:0000256" key="3">
    <source>
        <dbReference type="ARBA" id="ARBA00022441"/>
    </source>
</evidence>
<evidence type="ECO:0000256" key="6">
    <source>
        <dbReference type="ARBA" id="ARBA00022737"/>
    </source>
</evidence>
<comment type="subcellular location">
    <subcellularLocation>
        <location evidence="1">Cytoplasm</location>
        <location evidence="1">Cytoskeleton</location>
        <location evidence="1">Spindle</location>
    </subcellularLocation>
</comment>
<dbReference type="GeneID" id="101680170"/>
<keyword evidence="9" id="KW-0206">Cytoskeleton</keyword>
<evidence type="ECO:0000256" key="11">
    <source>
        <dbReference type="ARBA" id="ARBA00053826"/>
    </source>
</evidence>
<dbReference type="KEGG" id="mpuf:101680170"/>
<comment type="pathway">
    <text evidence="2">Protein modification; protein ubiquitination.</text>
</comment>
<dbReference type="PANTHER" id="PTHR46375:SF4">
    <property type="entry name" value="KELCH-LIKE FAMILY, MEMBER 42"/>
    <property type="match status" value="1"/>
</dbReference>
<dbReference type="InterPro" id="IPR011705">
    <property type="entry name" value="BACK"/>
</dbReference>
<dbReference type="GO" id="GO:0031463">
    <property type="term" value="C:Cul3-RING ubiquitin ligase complex"/>
    <property type="evidence" value="ECO:0007669"/>
    <property type="project" value="Ensembl"/>
</dbReference>
<dbReference type="GO" id="GO:0051301">
    <property type="term" value="P:cell division"/>
    <property type="evidence" value="ECO:0007669"/>
    <property type="project" value="UniProtKB-KW"/>
</dbReference>
<evidence type="ECO:0000256" key="5">
    <source>
        <dbReference type="ARBA" id="ARBA00022618"/>
    </source>
</evidence>
<feature type="region of interest" description="Disordered" evidence="16">
    <location>
        <begin position="124"/>
        <end position="255"/>
    </location>
</feature>
<dbReference type="SUPFAM" id="SSF117281">
    <property type="entry name" value="Kelch motif"/>
    <property type="match status" value="1"/>
</dbReference>
<keyword evidence="4" id="KW-0963">Cytoplasm</keyword>
<dbReference type="GO" id="GO:0043161">
    <property type="term" value="P:proteasome-mediated ubiquitin-dependent protein catabolic process"/>
    <property type="evidence" value="ECO:0007669"/>
    <property type="project" value="Ensembl"/>
</dbReference>
<reference evidence="18" key="1">
    <citation type="submission" date="2024-06" db="UniProtKB">
        <authorList>
            <consortium name="Ensembl"/>
        </authorList>
    </citation>
    <scope>IDENTIFICATION</scope>
</reference>
<evidence type="ECO:0000256" key="10">
    <source>
        <dbReference type="ARBA" id="ARBA00023306"/>
    </source>
</evidence>
<dbReference type="InParanoid" id="M3YHQ5"/>
<keyword evidence="6" id="KW-0677">Repeat</keyword>
<evidence type="ECO:0000256" key="13">
    <source>
        <dbReference type="ARBA" id="ARBA00069970"/>
    </source>
</evidence>
<name>M3YHQ5_MUSPF</name>
<gene>
    <name evidence="18" type="primary">KLHL42</name>
</gene>